<dbReference type="HOGENOM" id="CLU_105066_3_1_1"/>
<dbReference type="EMBL" id="CP000590">
    <property type="protein sequence ID" value="ABO98471.1"/>
    <property type="molecule type" value="Genomic_DNA"/>
</dbReference>
<dbReference type="OMA" id="TLWCRET"/>
<dbReference type="Proteomes" id="UP000001568">
    <property type="component" value="Chromosome 10"/>
</dbReference>
<dbReference type="SMART" id="SM00411">
    <property type="entry name" value="BHL"/>
    <property type="match status" value="1"/>
</dbReference>
<dbReference type="GO" id="GO:0030527">
    <property type="term" value="F:structural constituent of chromatin"/>
    <property type="evidence" value="ECO:0007669"/>
    <property type="project" value="InterPro"/>
</dbReference>
<sequence length="115" mass="12102">MFATSARATAKTARAARTYATGLNKTTLIDHVAKETGETKASVGRVLNATLDAISATVRAGDKVALSKFGTFARKQRKARDGRNPLTGAALKIPAANYPSFSASSTFKDLVKGKK</sequence>
<name>A4S3Z3_OSTLU</name>
<dbReference type="AlphaFoldDB" id="A4S3Z3"/>
<dbReference type="PRINTS" id="PR01727">
    <property type="entry name" value="DNABINDINGHU"/>
</dbReference>
<dbReference type="Gene3D" id="4.10.520.10">
    <property type="entry name" value="IHF-like DNA-binding proteins"/>
    <property type="match status" value="1"/>
</dbReference>
<dbReference type="InterPro" id="IPR000119">
    <property type="entry name" value="Hist_DNA-bd"/>
</dbReference>
<protein>
    <submittedName>
        <fullName evidence="3">Uncharacterized protein</fullName>
    </submittedName>
</protein>
<dbReference type="InterPro" id="IPR020816">
    <property type="entry name" value="Histone-like_DNA-bd_CS"/>
</dbReference>
<dbReference type="InterPro" id="IPR010992">
    <property type="entry name" value="IHF-like_DNA-bd_dom_sf"/>
</dbReference>
<dbReference type="CDD" id="cd13831">
    <property type="entry name" value="HU"/>
    <property type="match status" value="1"/>
</dbReference>
<dbReference type="KEGG" id="olu:OSTLU_26223"/>
<keyword evidence="1" id="KW-0238">DNA-binding</keyword>
<dbReference type="GeneID" id="5004096"/>
<dbReference type="STRING" id="436017.A4S3Z3"/>
<evidence type="ECO:0000313" key="4">
    <source>
        <dbReference type="Proteomes" id="UP000001568"/>
    </source>
</evidence>
<proteinExistence type="inferred from homology"/>
<accession>A4S3Z3</accession>
<dbReference type="Pfam" id="PF00216">
    <property type="entry name" value="Bac_DNA_binding"/>
    <property type="match status" value="1"/>
</dbReference>
<organism evidence="3 4">
    <name type="scientific">Ostreococcus lucimarinus (strain CCE9901)</name>
    <dbReference type="NCBI Taxonomy" id="436017"/>
    <lineage>
        <taxon>Eukaryota</taxon>
        <taxon>Viridiplantae</taxon>
        <taxon>Chlorophyta</taxon>
        <taxon>Mamiellophyceae</taxon>
        <taxon>Mamiellales</taxon>
        <taxon>Bathycoccaceae</taxon>
        <taxon>Ostreococcus</taxon>
    </lineage>
</organism>
<keyword evidence="4" id="KW-1185">Reference proteome</keyword>
<reference evidence="3 4" key="1">
    <citation type="journal article" date="2007" name="Proc. Natl. Acad. Sci. U.S.A.">
        <title>The tiny eukaryote Ostreococcus provides genomic insights into the paradox of plankton speciation.</title>
        <authorList>
            <person name="Palenik B."/>
            <person name="Grimwood J."/>
            <person name="Aerts A."/>
            <person name="Rouze P."/>
            <person name="Salamov A."/>
            <person name="Putnam N."/>
            <person name="Dupont C."/>
            <person name="Jorgensen R."/>
            <person name="Derelle E."/>
            <person name="Rombauts S."/>
            <person name="Zhou K."/>
            <person name="Otillar R."/>
            <person name="Merchant S.S."/>
            <person name="Podell S."/>
            <person name="Gaasterland T."/>
            <person name="Napoli C."/>
            <person name="Gendler K."/>
            <person name="Manuell A."/>
            <person name="Tai V."/>
            <person name="Vallon O."/>
            <person name="Piganeau G."/>
            <person name="Jancek S."/>
            <person name="Heijde M."/>
            <person name="Jabbari K."/>
            <person name="Bowler C."/>
            <person name="Lohr M."/>
            <person name="Robbens S."/>
            <person name="Werner G."/>
            <person name="Dubchak I."/>
            <person name="Pazour G.J."/>
            <person name="Ren Q."/>
            <person name="Paulsen I."/>
            <person name="Delwiche C."/>
            <person name="Schmutz J."/>
            <person name="Rokhsar D."/>
            <person name="Van de Peer Y."/>
            <person name="Moreau H."/>
            <person name="Grigoriev I.V."/>
        </authorList>
    </citation>
    <scope>NUCLEOTIDE SEQUENCE [LARGE SCALE GENOMIC DNA]</scope>
    <source>
        <strain evidence="3 4">CCE9901</strain>
    </source>
</reference>
<dbReference type="RefSeq" id="XP_001420178.1">
    <property type="nucleotide sequence ID" value="XM_001420141.1"/>
</dbReference>
<dbReference type="GO" id="GO:0003677">
    <property type="term" value="F:DNA binding"/>
    <property type="evidence" value="ECO:0007669"/>
    <property type="project" value="UniProtKB-KW"/>
</dbReference>
<dbReference type="SUPFAM" id="SSF47729">
    <property type="entry name" value="IHF-like DNA-binding proteins"/>
    <property type="match status" value="1"/>
</dbReference>
<dbReference type="eggNOG" id="ENOG502S94R">
    <property type="taxonomic scope" value="Eukaryota"/>
</dbReference>
<gene>
    <name evidence="3" type="ORF">OSTLU_26223</name>
</gene>
<dbReference type="PANTHER" id="PTHR33175:SF3">
    <property type="entry name" value="DNA-BINDING PROTEIN HU-BETA"/>
    <property type="match status" value="1"/>
</dbReference>
<comment type="similarity">
    <text evidence="2">Belongs to the bacterial histone-like protein family.</text>
</comment>
<dbReference type="OrthoDB" id="10261135at2759"/>
<dbReference type="PANTHER" id="PTHR33175">
    <property type="entry name" value="DNA-BINDING PROTEIN HU"/>
    <property type="match status" value="1"/>
</dbReference>
<evidence type="ECO:0000256" key="1">
    <source>
        <dbReference type="ARBA" id="ARBA00023125"/>
    </source>
</evidence>
<dbReference type="PROSITE" id="PS00045">
    <property type="entry name" value="HISTONE_LIKE"/>
    <property type="match status" value="1"/>
</dbReference>
<evidence type="ECO:0000256" key="2">
    <source>
        <dbReference type="RuleBase" id="RU003939"/>
    </source>
</evidence>
<evidence type="ECO:0000313" key="3">
    <source>
        <dbReference type="EMBL" id="ABO98471.1"/>
    </source>
</evidence>
<dbReference type="Gramene" id="ABO98471">
    <property type="protein sequence ID" value="ABO98471"/>
    <property type="gene ID" value="OSTLU_26223"/>
</dbReference>